<name>M4BAH3_HYAAE</name>
<dbReference type="PANTHER" id="PTHR38420:SF1">
    <property type="entry name" value="PUTATIVE (AFU_ORTHOLOGUE AFUA_5G14690)-RELATED"/>
    <property type="match status" value="1"/>
</dbReference>
<dbReference type="GO" id="GO:0009117">
    <property type="term" value="P:nucleotide metabolic process"/>
    <property type="evidence" value="ECO:0007669"/>
    <property type="project" value="InterPro"/>
</dbReference>
<reference evidence="3" key="2">
    <citation type="submission" date="2015-06" db="UniProtKB">
        <authorList>
            <consortium name="EnsemblProtists"/>
        </authorList>
    </citation>
    <scope>IDENTIFICATION</scope>
    <source>
        <strain evidence="3">Emoy2</strain>
    </source>
</reference>
<dbReference type="PANTHER" id="PTHR38420">
    <property type="entry name" value="AP-4-A PHOSPHORYLASE II"/>
    <property type="match status" value="1"/>
</dbReference>
<dbReference type="GO" id="GO:0003877">
    <property type="term" value="F:ATP:ADP adenylyltransferase activity"/>
    <property type="evidence" value="ECO:0007669"/>
    <property type="project" value="InterPro"/>
</dbReference>
<dbReference type="HOGENOM" id="CLU_049915_2_1_1"/>
<dbReference type="eggNOG" id="ENOG502QRAQ">
    <property type="taxonomic scope" value="Eukaryota"/>
</dbReference>
<dbReference type="EnsemblProtists" id="HpaT803283">
    <property type="protein sequence ID" value="HpaP803283"/>
    <property type="gene ID" value="HpaG803283"/>
</dbReference>
<reference evidence="4" key="1">
    <citation type="journal article" date="2010" name="Science">
        <title>Signatures of adaptation to obligate biotrophy in the Hyaloperonospora arabidopsidis genome.</title>
        <authorList>
            <person name="Baxter L."/>
            <person name="Tripathy S."/>
            <person name="Ishaque N."/>
            <person name="Boot N."/>
            <person name="Cabral A."/>
            <person name="Kemen E."/>
            <person name="Thines M."/>
            <person name="Ah-Fong A."/>
            <person name="Anderson R."/>
            <person name="Badejoko W."/>
            <person name="Bittner-Eddy P."/>
            <person name="Boore J.L."/>
            <person name="Chibucos M.C."/>
            <person name="Coates M."/>
            <person name="Dehal P."/>
            <person name="Delehaunty K."/>
            <person name="Dong S."/>
            <person name="Downton P."/>
            <person name="Dumas B."/>
            <person name="Fabro G."/>
            <person name="Fronick C."/>
            <person name="Fuerstenberg S.I."/>
            <person name="Fulton L."/>
            <person name="Gaulin E."/>
            <person name="Govers F."/>
            <person name="Hughes L."/>
            <person name="Humphray S."/>
            <person name="Jiang R.H."/>
            <person name="Judelson H."/>
            <person name="Kamoun S."/>
            <person name="Kyung K."/>
            <person name="Meijer H."/>
            <person name="Minx P."/>
            <person name="Morris P."/>
            <person name="Nelson J."/>
            <person name="Phuntumart V."/>
            <person name="Qutob D."/>
            <person name="Rehmany A."/>
            <person name="Rougon-Cardoso A."/>
            <person name="Ryden P."/>
            <person name="Torto-Alalibo T."/>
            <person name="Studholme D."/>
            <person name="Wang Y."/>
            <person name="Win J."/>
            <person name="Wood J."/>
            <person name="Clifton S.W."/>
            <person name="Rogers J."/>
            <person name="Van den Ackerveken G."/>
            <person name="Jones J.D."/>
            <person name="McDowell J.M."/>
            <person name="Beynon J."/>
            <person name="Tyler B.M."/>
        </authorList>
    </citation>
    <scope>NUCLEOTIDE SEQUENCE [LARGE SCALE GENOMIC DNA]</scope>
    <source>
        <strain evidence="4">Emoy2</strain>
    </source>
</reference>
<protein>
    <submittedName>
        <fullName evidence="3">Uncharacterized protein</fullName>
    </submittedName>
</protein>
<accession>M4BAH3</accession>
<dbReference type="EMBL" id="JH598070">
    <property type="status" value="NOT_ANNOTATED_CDS"/>
    <property type="molecule type" value="Genomic_DNA"/>
</dbReference>
<sequence>MKNQNNMLRKTVQDVTQRARKSQVLKQITATHEHLPPSPSLNVSCVLWTADRKFKPAASKQAPVESFQDPFAKENLDQDLFITQLHGTHNLVLNKFSIVDEHVVLATVDLAPQEEPLDAADFRAMWTAMHELDAFAFFNCGVESGASQPHKHMQLMTYRSMKDIMGLDRPSLLYFIDLQLRAHSMSETVQLPELPFCHFLHRINVADGTDSEKAAADVVAIYDKVLRQMNSTASPKGSAQSETSSSLFMSYNLLLTSSFLFMIPRKTEGFNGIEVNSIGFIGSFFVYNDKQHAYLTGHDGIVDLLRQVTFPPAQAEQ</sequence>
<dbReference type="STRING" id="559515.M4BAH3"/>
<organism evidence="3 4">
    <name type="scientific">Hyaloperonospora arabidopsidis (strain Emoy2)</name>
    <name type="common">Downy mildew agent</name>
    <name type="synonym">Peronospora arabidopsidis</name>
    <dbReference type="NCBI Taxonomy" id="559515"/>
    <lineage>
        <taxon>Eukaryota</taxon>
        <taxon>Sar</taxon>
        <taxon>Stramenopiles</taxon>
        <taxon>Oomycota</taxon>
        <taxon>Peronosporomycetes</taxon>
        <taxon>Peronosporales</taxon>
        <taxon>Peronosporaceae</taxon>
        <taxon>Hyaloperonospora</taxon>
    </lineage>
</organism>
<dbReference type="OMA" id="DPFENPP"/>
<feature type="domain" description="ATP adenylyltransferase C-terminal" evidence="1">
    <location>
        <begin position="192"/>
        <end position="311"/>
    </location>
</feature>
<evidence type="ECO:0000259" key="2">
    <source>
        <dbReference type="Pfam" id="PF19327"/>
    </source>
</evidence>
<dbReference type="InterPro" id="IPR043171">
    <property type="entry name" value="Ap4A_phos1/2-like"/>
</dbReference>
<evidence type="ECO:0000313" key="3">
    <source>
        <dbReference type="EnsemblProtists" id="HpaP803283"/>
    </source>
</evidence>
<dbReference type="Proteomes" id="UP000011713">
    <property type="component" value="Unassembled WGS sequence"/>
</dbReference>
<evidence type="ECO:0000259" key="1">
    <source>
        <dbReference type="Pfam" id="PF09830"/>
    </source>
</evidence>
<evidence type="ECO:0000313" key="4">
    <source>
        <dbReference type="Proteomes" id="UP000011713"/>
    </source>
</evidence>
<dbReference type="Pfam" id="PF19327">
    <property type="entry name" value="Ap4A_phos_N"/>
    <property type="match status" value="1"/>
</dbReference>
<dbReference type="Pfam" id="PF09830">
    <property type="entry name" value="ATP_transf"/>
    <property type="match status" value="1"/>
</dbReference>
<dbReference type="InParanoid" id="M4BAH3"/>
<dbReference type="InterPro" id="IPR036265">
    <property type="entry name" value="HIT-like_sf"/>
</dbReference>
<dbReference type="Gene3D" id="3.30.428.70">
    <property type="match status" value="1"/>
</dbReference>
<dbReference type="InterPro" id="IPR019200">
    <property type="entry name" value="ATP_adenylylTrfase_C"/>
</dbReference>
<dbReference type="VEuPathDB" id="FungiDB:HpaG803283"/>
<dbReference type="InterPro" id="IPR009163">
    <property type="entry name" value="Ap4A_phos1/2"/>
</dbReference>
<feature type="domain" description="Ap4A phosphorylase 1/2 N-terminal" evidence="2">
    <location>
        <begin position="3"/>
        <end position="159"/>
    </location>
</feature>
<keyword evidence="4" id="KW-1185">Reference proteome</keyword>
<dbReference type="InterPro" id="IPR045759">
    <property type="entry name" value="Ap4A_phos1/2_N"/>
</dbReference>
<dbReference type="AlphaFoldDB" id="M4BAH3"/>
<proteinExistence type="predicted"/>
<dbReference type="SUPFAM" id="SSF54197">
    <property type="entry name" value="HIT-like"/>
    <property type="match status" value="1"/>
</dbReference>
<dbReference type="GO" id="GO:0005524">
    <property type="term" value="F:ATP binding"/>
    <property type="evidence" value="ECO:0007669"/>
    <property type="project" value="InterPro"/>
</dbReference>